<proteinExistence type="predicted"/>
<feature type="compositionally biased region" description="Polar residues" evidence="1">
    <location>
        <begin position="684"/>
        <end position="697"/>
    </location>
</feature>
<feature type="compositionally biased region" description="Pro residues" evidence="1">
    <location>
        <begin position="632"/>
        <end position="649"/>
    </location>
</feature>
<dbReference type="Pfam" id="PF13604">
    <property type="entry name" value="AAA_30"/>
    <property type="match status" value="1"/>
</dbReference>
<sequence length="762" mass="81189">MAEGLPRANMAAWLAAQERLSAGPGAGGPRPMEGDEALRLHAGDLVVVDESAMTDTAALAAIHLHVDAAGAKLLLVGDHKQLGAVGAGGGMDLIAASGARYELAEARRFTHEWEREASLRLRAGDETVLRTYHQHGRLLDSGTAEDAEASAARAWLGDTLAGRRSLLIVDSNEQAARVSAQVRAELVRLGQVQESGVALGLQGTVAGVGDLVEARKLDWSIAGYEGNRRHAINREHYRVQAVRPDGGLEVAVVEGRTPDGDVLGERLVLPPCYVAEHLALGYASTVHAAQGTTVDTTHTVVTGRTGPGGLYVGMSRGREVNTAHVATLTGVDDPAQGREEKHTLHRDPVAVLARALDATVQAEAANRSAVATATEAAAQAGSVRTAAELLADAAQLAATERTATWLDQLTHAGVIRPDERARIAAEDGAASLTRILRRAELAGHDPRQVLHDAVAGRPFDGARNLSNVVYSRIRNEYRDRLDPVGESFADWAPRVDNPEWRDYLATLAQEADQRRAGRRPRRRHRGRSRRSGPYRPTPTTGAPGSATPDRSPRCGNSPATTSRASMRSVRRRSRGRSSSTPPTAPRGVPSADRRSTGRSWSCPTGSFACGSARTSAKPRGRPATWATNSPAPTRPPPPTARPPLCAPPRPTRPPILPSGIACAPNPRRTTPWPTPSTAALRSCRPSTTPARSGSRTPRAQLRHTGMAIGRIPVILPALPRLGSVQEDRSGDCNVASTTRCLAPGVWWRSGTQREQRLRSAAR</sequence>
<organism evidence="2 3">
    <name type="scientific">Pseudonocardia cypriaca</name>
    <dbReference type="NCBI Taxonomy" id="882449"/>
    <lineage>
        <taxon>Bacteria</taxon>
        <taxon>Bacillati</taxon>
        <taxon>Actinomycetota</taxon>
        <taxon>Actinomycetes</taxon>
        <taxon>Pseudonocardiales</taxon>
        <taxon>Pseudonocardiaceae</taxon>
        <taxon>Pseudonocardia</taxon>
    </lineage>
</organism>
<gene>
    <name evidence="2" type="ORF">FB388_4318</name>
</gene>
<feature type="region of interest" description="Disordered" evidence="1">
    <location>
        <begin position="511"/>
        <end position="649"/>
    </location>
</feature>
<dbReference type="RefSeq" id="WP_246122249.1">
    <property type="nucleotide sequence ID" value="NZ_VFPH01000002.1"/>
</dbReference>
<protein>
    <submittedName>
        <fullName evidence="2">AAA domain-containing protein</fullName>
    </submittedName>
</protein>
<accession>A0A543FTG5</accession>
<dbReference type="InterPro" id="IPR027417">
    <property type="entry name" value="P-loop_NTPase"/>
</dbReference>
<comment type="caution">
    <text evidence="2">The sequence shown here is derived from an EMBL/GenBank/DDBJ whole genome shotgun (WGS) entry which is preliminary data.</text>
</comment>
<feature type="compositionally biased region" description="Low complexity" evidence="1">
    <location>
        <begin position="664"/>
        <end position="677"/>
    </location>
</feature>
<name>A0A543FTG5_9PSEU</name>
<feature type="compositionally biased region" description="Basic residues" evidence="1">
    <location>
        <begin position="516"/>
        <end position="532"/>
    </location>
</feature>
<feature type="compositionally biased region" description="Low complexity" evidence="1">
    <location>
        <begin position="533"/>
        <end position="548"/>
    </location>
</feature>
<dbReference type="Gene3D" id="2.30.30.940">
    <property type="match status" value="1"/>
</dbReference>
<dbReference type="Proteomes" id="UP000319818">
    <property type="component" value="Unassembled WGS sequence"/>
</dbReference>
<reference evidence="2 3" key="1">
    <citation type="submission" date="2019-06" db="EMBL/GenBank/DDBJ databases">
        <title>Sequencing the genomes of 1000 actinobacteria strains.</title>
        <authorList>
            <person name="Klenk H.-P."/>
        </authorList>
    </citation>
    <scope>NUCLEOTIDE SEQUENCE [LARGE SCALE GENOMIC DNA]</scope>
    <source>
        <strain evidence="2 3">DSM 45511</strain>
    </source>
</reference>
<evidence type="ECO:0000313" key="3">
    <source>
        <dbReference type="Proteomes" id="UP000319818"/>
    </source>
</evidence>
<dbReference type="AlphaFoldDB" id="A0A543FTG5"/>
<dbReference type="Gene3D" id="3.40.50.300">
    <property type="entry name" value="P-loop containing nucleotide triphosphate hydrolases"/>
    <property type="match status" value="2"/>
</dbReference>
<dbReference type="EMBL" id="VFPH01000002">
    <property type="protein sequence ID" value="TQM37116.1"/>
    <property type="molecule type" value="Genomic_DNA"/>
</dbReference>
<evidence type="ECO:0000313" key="2">
    <source>
        <dbReference type="EMBL" id="TQM37116.1"/>
    </source>
</evidence>
<feature type="region of interest" description="Disordered" evidence="1">
    <location>
        <begin position="661"/>
        <end position="698"/>
    </location>
</feature>
<dbReference type="SUPFAM" id="SSF52540">
    <property type="entry name" value="P-loop containing nucleoside triphosphate hydrolases"/>
    <property type="match status" value="1"/>
</dbReference>
<keyword evidence="3" id="KW-1185">Reference proteome</keyword>
<evidence type="ECO:0000256" key="1">
    <source>
        <dbReference type="SAM" id="MobiDB-lite"/>
    </source>
</evidence>